<protein>
    <submittedName>
        <fullName evidence="2">Uncharacterized protein</fullName>
    </submittedName>
</protein>
<accession>A0AAV4QNJ1</accession>
<dbReference type="EMBL" id="BPLR01006560">
    <property type="protein sequence ID" value="GIY10765.1"/>
    <property type="molecule type" value="Genomic_DNA"/>
</dbReference>
<dbReference type="AlphaFoldDB" id="A0AAV4QNJ1"/>
<gene>
    <name evidence="2" type="ORF">CEXT_639511</name>
</gene>
<reference evidence="2 3" key="1">
    <citation type="submission" date="2021-06" db="EMBL/GenBank/DDBJ databases">
        <title>Caerostris extrusa draft genome.</title>
        <authorList>
            <person name="Kono N."/>
            <person name="Arakawa K."/>
        </authorList>
    </citation>
    <scope>NUCLEOTIDE SEQUENCE [LARGE SCALE GENOMIC DNA]</scope>
</reference>
<evidence type="ECO:0000313" key="3">
    <source>
        <dbReference type="Proteomes" id="UP001054945"/>
    </source>
</evidence>
<evidence type="ECO:0000313" key="2">
    <source>
        <dbReference type="EMBL" id="GIY10765.1"/>
    </source>
</evidence>
<proteinExistence type="predicted"/>
<organism evidence="2 3">
    <name type="scientific">Caerostris extrusa</name>
    <name type="common">Bark spider</name>
    <name type="synonym">Caerostris bankana</name>
    <dbReference type="NCBI Taxonomy" id="172846"/>
    <lineage>
        <taxon>Eukaryota</taxon>
        <taxon>Metazoa</taxon>
        <taxon>Ecdysozoa</taxon>
        <taxon>Arthropoda</taxon>
        <taxon>Chelicerata</taxon>
        <taxon>Arachnida</taxon>
        <taxon>Araneae</taxon>
        <taxon>Araneomorphae</taxon>
        <taxon>Entelegynae</taxon>
        <taxon>Araneoidea</taxon>
        <taxon>Araneidae</taxon>
        <taxon>Caerostris</taxon>
    </lineage>
</organism>
<keyword evidence="3" id="KW-1185">Reference proteome</keyword>
<feature type="region of interest" description="Disordered" evidence="1">
    <location>
        <begin position="84"/>
        <end position="118"/>
    </location>
</feature>
<comment type="caution">
    <text evidence="2">The sequence shown here is derived from an EMBL/GenBank/DDBJ whole genome shotgun (WGS) entry which is preliminary data.</text>
</comment>
<dbReference type="Proteomes" id="UP001054945">
    <property type="component" value="Unassembled WGS sequence"/>
</dbReference>
<evidence type="ECO:0000256" key="1">
    <source>
        <dbReference type="SAM" id="MobiDB-lite"/>
    </source>
</evidence>
<name>A0AAV4QNJ1_CAEEX</name>
<sequence>MLLEVIMARQHTKTGDSNPPCFLKGGEEWCCDKNNADFASEFTSSLSGIRYDLESIGEPFFPFSDDVTCDRIVDPKQRSVGVVPSRCHHRDVNRGEQKSAATMGDPEQRGLCVDPCEQ</sequence>